<keyword evidence="2" id="KW-0472">Membrane</keyword>
<accession>A0A1S3J648</accession>
<keyword evidence="2" id="KW-0812">Transmembrane</keyword>
<dbReference type="RefSeq" id="XP_013405892.1">
    <property type="nucleotide sequence ID" value="XM_013550438.1"/>
</dbReference>
<name>A0A1S3J648_LINAN</name>
<evidence type="ECO:0000256" key="1">
    <source>
        <dbReference type="SAM" id="MobiDB-lite"/>
    </source>
</evidence>
<keyword evidence="3" id="KW-1185">Reference proteome</keyword>
<feature type="region of interest" description="Disordered" evidence="1">
    <location>
        <begin position="99"/>
        <end position="123"/>
    </location>
</feature>
<dbReference type="KEGG" id="lak:106170549"/>
<gene>
    <name evidence="4" type="primary">LOC106170549</name>
</gene>
<dbReference type="STRING" id="7574.A0A1S3J648"/>
<dbReference type="AlphaFoldDB" id="A0A1S3J648"/>
<evidence type="ECO:0000256" key="2">
    <source>
        <dbReference type="SAM" id="Phobius"/>
    </source>
</evidence>
<organism evidence="3 4">
    <name type="scientific">Lingula anatina</name>
    <name type="common">Brachiopod</name>
    <name type="synonym">Lingula unguis</name>
    <dbReference type="NCBI Taxonomy" id="7574"/>
    <lineage>
        <taxon>Eukaryota</taxon>
        <taxon>Metazoa</taxon>
        <taxon>Spiralia</taxon>
        <taxon>Lophotrochozoa</taxon>
        <taxon>Brachiopoda</taxon>
        <taxon>Linguliformea</taxon>
        <taxon>Lingulata</taxon>
        <taxon>Lingulida</taxon>
        <taxon>Linguloidea</taxon>
        <taxon>Lingulidae</taxon>
        <taxon>Lingula</taxon>
    </lineage>
</organism>
<dbReference type="InParanoid" id="A0A1S3J648"/>
<evidence type="ECO:0000313" key="4">
    <source>
        <dbReference type="RefSeq" id="XP_013405892.1"/>
    </source>
</evidence>
<sequence length="188" mass="19072">MIIGIPVWIGRKLHAKYQHAPKHKRNLIMTGGVSASIILSPILAGLAVGIGVPILLAYVYGVVPISLCRSGGCGVSTTGDGGVRFEFDDDQEVTVGVSGPYAGDSQSVDTGHPSLANPSIGPSIGEASVGMTNSLSASGSHIDRAGVIRDEQECDRDSSSNRALAGSVLLDGSLSGSAVAGPSGFSNR</sequence>
<dbReference type="GeneID" id="106170549"/>
<proteinExistence type="predicted"/>
<evidence type="ECO:0000313" key="3">
    <source>
        <dbReference type="Proteomes" id="UP000085678"/>
    </source>
</evidence>
<feature type="transmembrane region" description="Helical" evidence="2">
    <location>
        <begin position="27"/>
        <end position="60"/>
    </location>
</feature>
<keyword evidence="2" id="KW-1133">Transmembrane helix</keyword>
<reference evidence="4" key="1">
    <citation type="submission" date="2025-08" db="UniProtKB">
        <authorList>
            <consortium name="RefSeq"/>
        </authorList>
    </citation>
    <scope>IDENTIFICATION</scope>
    <source>
        <tissue evidence="4">Gonads</tissue>
    </source>
</reference>
<dbReference type="OrthoDB" id="1431934at2759"/>
<protein>
    <submittedName>
        <fullName evidence="4">E3 ubiquitin-protein ligase RNF19A-like</fullName>
    </submittedName>
</protein>
<dbReference type="Proteomes" id="UP000085678">
    <property type="component" value="Unplaced"/>
</dbReference>